<evidence type="ECO:0000313" key="8">
    <source>
        <dbReference type="Proteomes" id="UP000441523"/>
    </source>
</evidence>
<evidence type="ECO:0000256" key="5">
    <source>
        <dbReference type="ARBA" id="ARBA00032976"/>
    </source>
</evidence>
<dbReference type="PANTHER" id="PTHR34216">
    <property type="match status" value="1"/>
</dbReference>
<dbReference type="GO" id="GO:0016810">
    <property type="term" value="F:hydrolase activity, acting on carbon-nitrogen (but not peptide) bonds"/>
    <property type="evidence" value="ECO:0007669"/>
    <property type="project" value="InterPro"/>
</dbReference>
<evidence type="ECO:0000313" key="7">
    <source>
        <dbReference type="EMBL" id="KAB1072033.1"/>
    </source>
</evidence>
<evidence type="ECO:0000256" key="4">
    <source>
        <dbReference type="ARBA" id="ARBA00022729"/>
    </source>
</evidence>
<comment type="caution">
    <text evidence="7">The sequence shown here is derived from an EMBL/GenBank/DDBJ whole genome shotgun (WGS) entry which is preliminary data.</text>
</comment>
<evidence type="ECO:0000256" key="3">
    <source>
        <dbReference type="ARBA" id="ARBA00020071"/>
    </source>
</evidence>
<protein>
    <recommendedName>
        <fullName evidence="3">Chitooligosaccharide deacetylase</fullName>
    </recommendedName>
    <alternativeName>
        <fullName evidence="5">Nodulation protein B</fullName>
    </alternativeName>
</protein>
<feature type="domain" description="NodB homology" evidence="6">
    <location>
        <begin position="96"/>
        <end position="352"/>
    </location>
</feature>
<keyword evidence="4" id="KW-0732">Signal</keyword>
<dbReference type="InterPro" id="IPR011330">
    <property type="entry name" value="Glyco_hydro/deAcase_b/a-brl"/>
</dbReference>
<dbReference type="SUPFAM" id="SSF88713">
    <property type="entry name" value="Glycoside hydrolase/deacetylase"/>
    <property type="match status" value="1"/>
</dbReference>
<sequence length="352" mass="38387">MLSSRNRHRLLEAGFEVISATGADRWLAPAARGLGVILTFHHVRPEPPAAFAPNHILSISPDFLDLTLTSLRARGFAIVGLDAVPERLANPEPGAPFAVLTFDDGYRDNVEHALPVLRRHGAPWTLFVTSDFANQRGRLWWIELERAIARLDRVRIGGAAPLDLPARDPEEKLAAFDGVYRHLRGGPESRLLDVIADLCRQAGFPEGGVAGELCLTWDEIRDLGGDPAVTIGTHTRTHPMLAKHPADAARREIAEGRDRIEAELGRPIRHLSFPVGDRTSAGAREFSTARELGFATAVTTRPGHLFAEHGAHLHALPRVSVNGLHQSRAALAGLLSGVPFLAWNRGRRLNVA</sequence>
<proteinExistence type="inferred from homology"/>
<name>A0A6N6ML98_9HYPH</name>
<dbReference type="EMBL" id="VZZJ01000016">
    <property type="protein sequence ID" value="KAB1072033.1"/>
    <property type="molecule type" value="Genomic_DNA"/>
</dbReference>
<dbReference type="Pfam" id="PF01522">
    <property type="entry name" value="Polysacc_deac_1"/>
    <property type="match status" value="1"/>
</dbReference>
<evidence type="ECO:0000259" key="6">
    <source>
        <dbReference type="PROSITE" id="PS51677"/>
    </source>
</evidence>
<comment type="function">
    <text evidence="1">Is involved in generating a small heat-stable compound (Nod), an acylated oligomer of N-acetylglucosamine, that stimulates mitosis in various plant protoplasts.</text>
</comment>
<reference evidence="7 8" key="1">
    <citation type="submission" date="2019-09" db="EMBL/GenBank/DDBJ databases">
        <title>YIM 132548 draft genome.</title>
        <authorList>
            <person name="Jiang L."/>
        </authorList>
    </citation>
    <scope>NUCLEOTIDE SEQUENCE [LARGE SCALE GENOMIC DNA]</scope>
    <source>
        <strain evidence="7 8">YIM 132548</strain>
    </source>
</reference>
<keyword evidence="8" id="KW-1185">Reference proteome</keyword>
<dbReference type="RefSeq" id="WP_150965036.1">
    <property type="nucleotide sequence ID" value="NZ_VZZJ01000016.1"/>
</dbReference>
<dbReference type="AlphaFoldDB" id="A0A6N6ML98"/>
<dbReference type="GO" id="GO:0005975">
    <property type="term" value="P:carbohydrate metabolic process"/>
    <property type="evidence" value="ECO:0007669"/>
    <property type="project" value="InterPro"/>
</dbReference>
<dbReference type="PANTHER" id="PTHR34216:SF7">
    <property type="entry name" value="POLY-BETA-1,6-N-ACETYL-D-GLUCOSAMINE N-DEACETYLASE"/>
    <property type="match status" value="1"/>
</dbReference>
<dbReference type="PROSITE" id="PS51677">
    <property type="entry name" value="NODB"/>
    <property type="match status" value="1"/>
</dbReference>
<dbReference type="Proteomes" id="UP000441523">
    <property type="component" value="Unassembled WGS sequence"/>
</dbReference>
<dbReference type="Gene3D" id="3.20.20.370">
    <property type="entry name" value="Glycoside hydrolase/deacetylase"/>
    <property type="match status" value="1"/>
</dbReference>
<gene>
    <name evidence="7" type="ORF">F6X51_17930</name>
</gene>
<evidence type="ECO:0000256" key="1">
    <source>
        <dbReference type="ARBA" id="ARBA00003236"/>
    </source>
</evidence>
<evidence type="ECO:0000256" key="2">
    <source>
        <dbReference type="ARBA" id="ARBA00010973"/>
    </source>
</evidence>
<accession>A0A6N6ML98</accession>
<dbReference type="InterPro" id="IPR051398">
    <property type="entry name" value="Polysacch_Deacetylase"/>
</dbReference>
<dbReference type="CDD" id="cd10968">
    <property type="entry name" value="CE4_Mlr8448_like_5s"/>
    <property type="match status" value="1"/>
</dbReference>
<comment type="similarity">
    <text evidence="2">Belongs to the polysaccharide deacetylase family.</text>
</comment>
<dbReference type="InterPro" id="IPR002509">
    <property type="entry name" value="NODB_dom"/>
</dbReference>
<organism evidence="7 8">
    <name type="scientific">Methylobacterium planeticum</name>
    <dbReference type="NCBI Taxonomy" id="2615211"/>
    <lineage>
        <taxon>Bacteria</taxon>
        <taxon>Pseudomonadati</taxon>
        <taxon>Pseudomonadota</taxon>
        <taxon>Alphaproteobacteria</taxon>
        <taxon>Hyphomicrobiales</taxon>
        <taxon>Methylobacteriaceae</taxon>
        <taxon>Methylobacterium</taxon>
    </lineage>
</organism>